<evidence type="ECO:0000256" key="1">
    <source>
        <dbReference type="SAM" id="Phobius"/>
    </source>
</evidence>
<dbReference type="InterPro" id="IPR036302">
    <property type="entry name" value="Pyosin/cloacin_T_dom_sf"/>
</dbReference>
<dbReference type="SUPFAM" id="SSF69369">
    <property type="entry name" value="Cloacin translocation domain"/>
    <property type="match status" value="1"/>
</dbReference>
<gene>
    <name evidence="2" type="ORF">HNR46_002682</name>
</gene>
<feature type="transmembrane region" description="Helical" evidence="1">
    <location>
        <begin position="20"/>
        <end position="48"/>
    </location>
</feature>
<keyword evidence="1" id="KW-1133">Transmembrane helix</keyword>
<dbReference type="AlphaFoldDB" id="A0A840V298"/>
<evidence type="ECO:0000313" key="2">
    <source>
        <dbReference type="EMBL" id="MBB5352437.1"/>
    </source>
</evidence>
<accession>A0A840V298</accession>
<dbReference type="EMBL" id="JACHFD010000012">
    <property type="protein sequence ID" value="MBB5352437.1"/>
    <property type="molecule type" value="Genomic_DNA"/>
</dbReference>
<keyword evidence="1" id="KW-0812">Transmembrane</keyword>
<feature type="transmembrane region" description="Helical" evidence="1">
    <location>
        <begin position="159"/>
        <end position="180"/>
    </location>
</feature>
<dbReference type="RefSeq" id="WP_184019476.1">
    <property type="nucleotide sequence ID" value="NZ_JACHFD010000012.1"/>
</dbReference>
<feature type="transmembrane region" description="Helical" evidence="1">
    <location>
        <begin position="68"/>
        <end position="93"/>
    </location>
</feature>
<keyword evidence="1" id="KW-0472">Membrane</keyword>
<dbReference type="Proteomes" id="UP000557717">
    <property type="component" value="Unassembled WGS sequence"/>
</dbReference>
<comment type="caution">
    <text evidence="2">The sequence shown here is derived from an EMBL/GenBank/DDBJ whole genome shotgun (WGS) entry which is preliminary data.</text>
</comment>
<reference evidence="2 3" key="1">
    <citation type="submission" date="2020-08" db="EMBL/GenBank/DDBJ databases">
        <title>Genomic Encyclopedia of Type Strains, Phase IV (KMG-IV): sequencing the most valuable type-strain genomes for metagenomic binning, comparative biology and taxonomic classification.</title>
        <authorList>
            <person name="Goeker M."/>
        </authorList>
    </citation>
    <scope>NUCLEOTIDE SEQUENCE [LARGE SCALE GENOMIC DNA]</scope>
    <source>
        <strain evidence="2 3">YC6886</strain>
    </source>
</reference>
<organism evidence="2 3">
    <name type="scientific">Haloferula luteola</name>
    <dbReference type="NCBI Taxonomy" id="595692"/>
    <lineage>
        <taxon>Bacteria</taxon>
        <taxon>Pseudomonadati</taxon>
        <taxon>Verrucomicrobiota</taxon>
        <taxon>Verrucomicrobiia</taxon>
        <taxon>Verrucomicrobiales</taxon>
        <taxon>Verrucomicrobiaceae</taxon>
        <taxon>Haloferula</taxon>
    </lineage>
</organism>
<evidence type="ECO:0000313" key="3">
    <source>
        <dbReference type="Proteomes" id="UP000557717"/>
    </source>
</evidence>
<keyword evidence="3" id="KW-1185">Reference proteome</keyword>
<sequence>MTQFGAIFVDSLRLLRGRSLFWITLGISLFAGLMYLSIGFTATGYSVGFGLVAVDHPAIRAGSPMAGMFYFAIFSVFLVNVWLSWVAVVLALITCAPIFPEFMAEGAAGSVLSKPISRWRLFAYKYVCGLLFALIQTAAFCVLVFLAMRWRVGSWNPTIFWAVPLITLMFSYLWAVMVAVGIKTRSVMAALLSVMVVWMSCWMAKVVDDFAWSASESGEIPTISGGERLSTSEQATWKRYQALAELPYRSLPKTTDTVNLLQRFVRLEGDREFSMSEVTTATLNGVPAKDTEVDASMTRGSPQWIIGSSLVFELMVVAYAGWLFCRRDF</sequence>
<proteinExistence type="predicted"/>
<feature type="transmembrane region" description="Helical" evidence="1">
    <location>
        <begin position="123"/>
        <end position="147"/>
    </location>
</feature>
<feature type="transmembrane region" description="Helical" evidence="1">
    <location>
        <begin position="187"/>
        <end position="207"/>
    </location>
</feature>
<feature type="transmembrane region" description="Helical" evidence="1">
    <location>
        <begin position="304"/>
        <end position="325"/>
    </location>
</feature>
<name>A0A840V298_9BACT</name>
<protein>
    <submittedName>
        <fullName evidence="2">Uncharacterized protein</fullName>
    </submittedName>
</protein>